<reference evidence="3 4" key="1">
    <citation type="submission" date="2017-02" db="EMBL/GenBank/DDBJ databases">
        <authorList>
            <person name="Peterson S.W."/>
        </authorList>
    </citation>
    <scope>NUCLEOTIDE SEQUENCE [LARGE SCALE GENOMIC DNA]</scope>
    <source>
        <strain evidence="3 4">DSM 25262</strain>
    </source>
</reference>
<dbReference type="Pfam" id="PF18911">
    <property type="entry name" value="PKD_4"/>
    <property type="match status" value="1"/>
</dbReference>
<accession>A0A1T5KNU0</accession>
<feature type="chain" id="PRO_5012775446" evidence="1">
    <location>
        <begin position="29"/>
        <end position="2321"/>
    </location>
</feature>
<dbReference type="OrthoDB" id="7794186at2"/>
<dbReference type="SUPFAM" id="SSF49299">
    <property type="entry name" value="PKD domain"/>
    <property type="match status" value="1"/>
</dbReference>
<evidence type="ECO:0000313" key="3">
    <source>
        <dbReference type="EMBL" id="SKC65343.1"/>
    </source>
</evidence>
<organism evidence="3 4">
    <name type="scientific">Ohtaekwangia koreensis</name>
    <dbReference type="NCBI Taxonomy" id="688867"/>
    <lineage>
        <taxon>Bacteria</taxon>
        <taxon>Pseudomonadati</taxon>
        <taxon>Bacteroidota</taxon>
        <taxon>Cytophagia</taxon>
        <taxon>Cytophagales</taxon>
        <taxon>Fulvivirgaceae</taxon>
        <taxon>Ohtaekwangia</taxon>
    </lineage>
</organism>
<dbReference type="InterPro" id="IPR045829">
    <property type="entry name" value="PKD_6"/>
</dbReference>
<dbReference type="PROSITE" id="PS50093">
    <property type="entry name" value="PKD"/>
    <property type="match status" value="1"/>
</dbReference>
<name>A0A1T5KNU0_9BACT</name>
<feature type="signal peptide" evidence="1">
    <location>
        <begin position="1"/>
        <end position="28"/>
    </location>
</feature>
<evidence type="ECO:0000256" key="1">
    <source>
        <dbReference type="SAM" id="SignalP"/>
    </source>
</evidence>
<dbReference type="Proteomes" id="UP000190961">
    <property type="component" value="Unassembled WGS sequence"/>
</dbReference>
<dbReference type="STRING" id="688867.SAMN05660236_2406"/>
<dbReference type="Pfam" id="PF19408">
    <property type="entry name" value="PKD_6"/>
    <property type="match status" value="1"/>
</dbReference>
<evidence type="ECO:0000313" key="4">
    <source>
        <dbReference type="Proteomes" id="UP000190961"/>
    </source>
</evidence>
<dbReference type="InterPro" id="IPR013783">
    <property type="entry name" value="Ig-like_fold"/>
</dbReference>
<sequence length="2321" mass="247656">MSKSFGIGQILSFTLLTLSLFPLSEAVAQCVGLPSVSSLGSNKFPVGLCAPVNANVTYNVTFTSPVPAGTLELVYNWNDGSALEVIPLAAGTTTYSASRIHNFPAESDCEYVVTMTIRYNGVLCTTTRQIQKIASWRVDKYNGGEIGLVSPGTGLVEHLVCEGEDVNVTFKDETKWNCNAQYIQQPPNPIESPNIENRWQQIVYNTSITGSKIPNIQVNGVPVTGAIGNNILTNYQDPRGILYIASPVFVEDARRRPSLQITATGGFGSGFPKAGDAFAITLRYWNFCNPYDDPNIPGPPADLVNGDNAPIERVTTIKIVAPPQAPIVTNQTVCNGTTPSAFAVTGVPTANIVRWYENIPGPDRPGNLIATSKTLAITLHPDWRNNATAGAYKVWVSHQATTTGATNCESPKSLEVRSIRESPLVPDPVTPIPAEICNNSSLTVNLPGPVTEAIGGNTSYSWTGSSGVTLASSTASSATFSVNIASFGTALYVDRTITVNRQFTSTPTCSKSRVFTIRINRPAVGGTLSASGDVCESIAVEPITVSGYTGEIVRWEIKKDGNAYERYTGAASGASISPGFLSPGKYSFRAVLKNGACNEVYSNEENVEVFVQPAAAYAGDDQFICTSLSSAALNASDASPGMGTWSYVSSIPAGLPAPIFSTHKNDPNTSLSVLAENAGAYKMRWTVLNGLCTSFDDVVIDFGTNPSDPVAGIDKSVCGIATALEGNAPEKGLGHWSIVSGPNGCTGDACPATILSPTSPASSVELKGIPIYGSYTFRWSISSGGNNCFVKTDDVVVRFDEPAKVSASDILDICLDASNLNTIKLTGTAEGSFVNVAWQNISGNGTVTTSTVSGSGTYTVEADYIPSLADYDAGLPIQMKLIAQPSAASSCVPVEKIISIIIDRKPVANAGANIPYVCDDAVKLNADIPLHGASGKWTTTQAGVTFDNYLDPKTTIRNLPAAPGNTIATWTLTSASGKCISEPSSVTLTRVLTPPVTNLDVTACEISSAATSVILAGYENSMTSLSATDREITWYKNAAPPAGTLIANPAEAQTGVTDGQVYIARIRDVHTTCTSDARLTVSVRLLPKVMNGLVTLCEDTPGGNIASGIDLTQATYTAAITQETNVDIVWYNTAADAMNNVAPITQSFPVNYSKEVFARVTYRDTPFCFAIAKLTILVSSRPTITTIVGRESVCQGSQINNPGALPVEIYQVTPIPGAKYYWEVPNDPATQFKVFGGGNESDFYLLLQFPNIYTGKIKVRAELNGCSGQVIEKEISVSPAPIRPVIKGSTIVCENSSSIAYSVTPNNYPASTYNWEIRKVSDNSIGGADIIEGQSTGNILTSFQKESVIISVRENNAICASPIATKVVTVATPPKASLSIEKNISCFLEKDGAVRTTVTGGTIPYVEYKLLQTGEVDANNDGLFENLQQGSYSVRVKDSNGCEATSNVQVLNQPTQVLITTVKVLTDANGYNLSCRDASDGAIDVSFSGGKDTGIYTVTAVRNGDVNPIQLQGKNNVTFTGLLSGTYTIVVKDENGCSSQPSVAFIINPPLFYGGLIGVNQSICSGVAPARIEELSPASGGVGNYTYEWQESSSGNVNDDAAWTTIAGATGATYNPPMLTTTRPQGEQRFYRRLVRSISLLHGTPKSCEIKGKGEKITITINPIPQVLFSANANPVCYGEPLSLMLDLTVGTAPIEYSYTTSSGITSSGQGGKNTIITIAEFKKADTFTLLQVKDANGCAVQALPQPLAIGVVNLSSDFSIVGSPAQCNGNEFTFSWNVESGIDYRWEWADGTVNEFKAGALTSGTQQIKHRFPVGSNQESTIYPVKLFAKSPTCPQKYSSHPVTVYPGIAMNIIADDAAICNGETVTFRDYSSGIDQGKWYYHEPGSSQRLDEKPGGQQVVTFTLNNTTLNNPILYEVVYEASNNEGCNAEYKKQVSVYRGSIADFKIGPITQLKGDVSGVTFTNTSPVIERVNFEYTWNFGTHGTLVSDNGILYDVHYFSPGEKDVTLNVINIKARAAGENCNSGVTKKITIPTYALDATFNVSRTASCLPADIEVENNSTGADTFLWKVYNAEKLVTTSNLRTPVFKITDPGIYDVYLTASYAATGQSDEASYKGIKVLDVPLAAFAVRSDIIYVPDTELEVTNFSTGANLYEWNFGDGGTSTEFEPDYTYQSEGKYTITLLAGIDHGNQDIDGDGITDGVLVCYDSAQQEVATLNGGSIQIPNAFTPSAAGPSGGRERSGGFNDVFRPKVKGVTEYTMQIFNRWGTLVFESRDPEIGWDGYDRNGKFMIAGVYVYKIVLTQSNGQRITRIGDVTLIR</sequence>
<keyword evidence="4" id="KW-1185">Reference proteome</keyword>
<proteinExistence type="predicted"/>
<keyword evidence="1" id="KW-0732">Signal</keyword>
<evidence type="ECO:0000259" key="2">
    <source>
        <dbReference type="PROSITE" id="PS50093"/>
    </source>
</evidence>
<dbReference type="RefSeq" id="WP_079686861.1">
    <property type="nucleotide sequence ID" value="NZ_FUZU01000001.1"/>
</dbReference>
<dbReference type="Gene3D" id="2.60.40.10">
    <property type="entry name" value="Immunoglobulins"/>
    <property type="match status" value="2"/>
</dbReference>
<dbReference type="InterPro" id="IPR000601">
    <property type="entry name" value="PKD_dom"/>
</dbReference>
<dbReference type="EMBL" id="FUZU01000001">
    <property type="protein sequence ID" value="SKC65343.1"/>
    <property type="molecule type" value="Genomic_DNA"/>
</dbReference>
<dbReference type="CDD" id="cd00146">
    <property type="entry name" value="PKD"/>
    <property type="match status" value="1"/>
</dbReference>
<feature type="domain" description="PKD" evidence="2">
    <location>
        <begin position="2155"/>
        <end position="2186"/>
    </location>
</feature>
<dbReference type="InterPro" id="IPR035986">
    <property type="entry name" value="PKD_dom_sf"/>
</dbReference>
<gene>
    <name evidence="3" type="ORF">SAMN05660236_2406</name>
</gene>
<protein>
    <submittedName>
        <fullName evidence="3">PKD domain-containing protein</fullName>
    </submittedName>
</protein>
<dbReference type="Pfam" id="PF13585">
    <property type="entry name" value="CHU_C"/>
    <property type="match status" value="1"/>
</dbReference>